<keyword evidence="2" id="KW-1185">Reference proteome</keyword>
<dbReference type="eggNOG" id="ENOG502RGVU">
    <property type="taxonomic scope" value="Eukaryota"/>
</dbReference>
<comment type="caution">
    <text evidence="1">The sequence shown here is derived from an EMBL/GenBank/DDBJ whole genome shotgun (WGS) entry which is preliminary data.</text>
</comment>
<dbReference type="KEGG" id="tatv:25778511"/>
<dbReference type="HOGENOM" id="CLU_020424_1_0_1"/>
<dbReference type="GeneID" id="25778511"/>
<organism evidence="1 2">
    <name type="scientific">Hypocrea atroviridis (strain ATCC 20476 / IMI 206040)</name>
    <name type="common">Trichoderma atroviride</name>
    <dbReference type="NCBI Taxonomy" id="452589"/>
    <lineage>
        <taxon>Eukaryota</taxon>
        <taxon>Fungi</taxon>
        <taxon>Dikarya</taxon>
        <taxon>Ascomycota</taxon>
        <taxon>Pezizomycotina</taxon>
        <taxon>Sordariomycetes</taxon>
        <taxon>Hypocreomycetidae</taxon>
        <taxon>Hypocreales</taxon>
        <taxon>Hypocreaceae</taxon>
        <taxon>Trichoderma</taxon>
    </lineage>
</organism>
<dbReference type="EMBL" id="ABDG02000024">
    <property type="protein sequence ID" value="EHK45107.1"/>
    <property type="molecule type" value="Genomic_DNA"/>
</dbReference>
<dbReference type="OrthoDB" id="3340520at2759"/>
<dbReference type="Proteomes" id="UP000005426">
    <property type="component" value="Unassembled WGS sequence"/>
</dbReference>
<evidence type="ECO:0000313" key="2">
    <source>
        <dbReference type="Proteomes" id="UP000005426"/>
    </source>
</evidence>
<name>G9NVT9_HYPAI</name>
<accession>G9NVT9</accession>
<reference evidence="1 2" key="1">
    <citation type="journal article" date="2011" name="Genome Biol.">
        <title>Comparative genome sequence analysis underscores mycoparasitism as the ancestral life style of Trichoderma.</title>
        <authorList>
            <person name="Kubicek C.P."/>
            <person name="Herrera-Estrella A."/>
            <person name="Seidl-Seiboth V."/>
            <person name="Martinez D.A."/>
            <person name="Druzhinina I.S."/>
            <person name="Thon M."/>
            <person name="Zeilinger S."/>
            <person name="Casas-Flores S."/>
            <person name="Horwitz B.A."/>
            <person name="Mukherjee P.K."/>
            <person name="Mukherjee M."/>
            <person name="Kredics L."/>
            <person name="Alcaraz L.D."/>
            <person name="Aerts A."/>
            <person name="Antal Z."/>
            <person name="Atanasova L."/>
            <person name="Cervantes-Badillo M.G."/>
            <person name="Challacombe J."/>
            <person name="Chertkov O."/>
            <person name="McCluskey K."/>
            <person name="Coulpier F."/>
            <person name="Deshpande N."/>
            <person name="von Doehren H."/>
            <person name="Ebbole D.J."/>
            <person name="Esquivel-Naranjo E.U."/>
            <person name="Fekete E."/>
            <person name="Flipphi M."/>
            <person name="Glaser F."/>
            <person name="Gomez-Rodriguez E.Y."/>
            <person name="Gruber S."/>
            <person name="Han C."/>
            <person name="Henrissat B."/>
            <person name="Hermosa R."/>
            <person name="Hernandez-Onate M."/>
            <person name="Karaffa L."/>
            <person name="Kosti I."/>
            <person name="Le Crom S."/>
            <person name="Lindquist E."/>
            <person name="Lucas S."/>
            <person name="Luebeck M."/>
            <person name="Luebeck P.S."/>
            <person name="Margeot A."/>
            <person name="Metz B."/>
            <person name="Misra M."/>
            <person name="Nevalainen H."/>
            <person name="Omann M."/>
            <person name="Packer N."/>
            <person name="Perrone G."/>
            <person name="Uresti-Rivera E.E."/>
            <person name="Salamov A."/>
            <person name="Schmoll M."/>
            <person name="Seiboth B."/>
            <person name="Shapiro H."/>
            <person name="Sukno S."/>
            <person name="Tamayo-Ramos J.A."/>
            <person name="Tisch D."/>
            <person name="Wiest A."/>
            <person name="Wilkinson H.H."/>
            <person name="Zhang M."/>
            <person name="Coutinho P.M."/>
            <person name="Kenerley C.M."/>
            <person name="Monte E."/>
            <person name="Baker S.E."/>
            <person name="Grigoriev I.V."/>
        </authorList>
    </citation>
    <scope>NUCLEOTIDE SEQUENCE [LARGE SCALE GENOMIC DNA]</scope>
    <source>
        <strain evidence="2">ATCC 20476 / IMI 206040</strain>
    </source>
</reference>
<dbReference type="AlphaFoldDB" id="G9NVT9"/>
<dbReference type="OMA" id="DVWMKDF"/>
<dbReference type="InterPro" id="IPR010775">
    <property type="entry name" value="DUF1365"/>
</dbReference>
<protein>
    <recommendedName>
        <fullName evidence="3">DUF1365 domain-containing protein</fullName>
    </recommendedName>
</protein>
<dbReference type="PANTHER" id="PTHR33973">
    <property type="entry name" value="OS07G0153300 PROTEIN"/>
    <property type="match status" value="1"/>
</dbReference>
<proteinExistence type="predicted"/>
<sequence length="508" mass="58326">MPCRVTHKRKIPKTHAFSYSYLTVGVLVGYRGCVNGLISVDDPDTPTTWLSGIWRLKNWFRVDSSDYLARGSNKLGLRGKLDDYLISQGANPADYPSAFLVTAPKFLGYQFNPVSFWYLYSPDNVLSAIVLEVNNTFGERRPYLVFRDTAEDATRISAPGTAHSKPPDTQIEASWRKDFHVSPFNSRNGSYSLLARDPFKNSLRSFCGIDITINLTSSKGQPKLFAQLRSEGDAIMASQMSPLAKMKFILTWFWVGFLTFPRIVKEASSLFFSHQLHVWYRPEPLKDSLGRLADDTERRLEPIFRQYLRFLVEQSPNPLTVKYVPSGILESGEETFISSKAPRQSEQAQYMEIRILTPVFYSRFVHYAHDFEAMFSELAENHTIWVDEPELLPKLFLKQQPPPLNVSNFGDFVYFKLIQELRRRPARIVRPMTSADRAKPAINAEDVRRFRISPMDAFVLGHSSEETRGSYRTLLVRIFLADRLFFGMTEIVYALELIGRFGVAWWLA</sequence>
<dbReference type="Pfam" id="PF07103">
    <property type="entry name" value="DUF1365"/>
    <property type="match status" value="1"/>
</dbReference>
<dbReference type="PANTHER" id="PTHR33973:SF4">
    <property type="entry name" value="OS07G0153300 PROTEIN"/>
    <property type="match status" value="1"/>
</dbReference>
<feature type="non-terminal residue" evidence="1">
    <location>
        <position position="508"/>
    </location>
</feature>
<evidence type="ECO:0000313" key="1">
    <source>
        <dbReference type="EMBL" id="EHK45107.1"/>
    </source>
</evidence>
<evidence type="ECO:0008006" key="3">
    <source>
        <dbReference type="Google" id="ProtNLM"/>
    </source>
</evidence>
<gene>
    <name evidence="1" type="ORF">TRIATDRAFT_243242</name>
</gene>